<dbReference type="AlphaFoldDB" id="A0A8B7N354"/>
<evidence type="ECO:0000313" key="2">
    <source>
        <dbReference type="Proteomes" id="UP000694843"/>
    </source>
</evidence>
<sequence>MTTSPKESTTMSPLQERRLQTSALTRPPFMVTSPSRIISHRRHRPARAALFQPPDANKHIERRRNIDFAIENCFTSRKEFTDKWNFDPFNMKPLPNASSDKNAASGKSKTGTETNTSPKYEWKLINENPEKKALEKVLCSLVPNARHSLRLSIITRRENYQACDIAQENENTLPGNTGVQSKSLSEADLEPKPEIASISLESDTKGSNCSINCLNFGSSDTSTVLLEKPLGSVSSGSIENKGVTSESISVIANKSSGSSSSPSTVGIDLPTAVVTIAETKDHKDNTKQPKITDFACHRKRLHSEAMATPGSPPNKRHRSSC</sequence>
<dbReference type="Proteomes" id="UP000694843">
    <property type="component" value="Unplaced"/>
</dbReference>
<evidence type="ECO:0000313" key="3">
    <source>
        <dbReference type="RefSeq" id="XP_018007659.1"/>
    </source>
</evidence>
<evidence type="ECO:0000256" key="1">
    <source>
        <dbReference type="SAM" id="MobiDB-lite"/>
    </source>
</evidence>
<feature type="compositionally biased region" description="Polar residues" evidence="1">
    <location>
        <begin position="96"/>
        <end position="116"/>
    </location>
</feature>
<gene>
    <name evidence="3" type="primary">LOC108665422</name>
</gene>
<feature type="region of interest" description="Disordered" evidence="1">
    <location>
        <begin position="299"/>
        <end position="321"/>
    </location>
</feature>
<proteinExistence type="predicted"/>
<name>A0A8B7N354_HYAAZ</name>
<dbReference type="InterPro" id="IPR044898">
    <property type="entry name" value="CDI_dom_sf"/>
</dbReference>
<feature type="compositionally biased region" description="Polar residues" evidence="1">
    <location>
        <begin position="1"/>
        <end position="13"/>
    </location>
</feature>
<reference evidence="3" key="1">
    <citation type="submission" date="2025-08" db="UniProtKB">
        <authorList>
            <consortium name="RefSeq"/>
        </authorList>
    </citation>
    <scope>IDENTIFICATION</scope>
    <source>
        <tissue evidence="3">Whole organism</tissue>
    </source>
</reference>
<dbReference type="GeneID" id="108665422"/>
<dbReference type="KEGG" id="hazt:108665422"/>
<dbReference type="RefSeq" id="XP_018007659.1">
    <property type="nucleotide sequence ID" value="XM_018152170.2"/>
</dbReference>
<dbReference type="Gene3D" id="4.10.365.10">
    <property type="entry name" value="p27"/>
    <property type="match status" value="1"/>
</dbReference>
<organism evidence="2 3">
    <name type="scientific">Hyalella azteca</name>
    <name type="common">Amphipod</name>
    <dbReference type="NCBI Taxonomy" id="294128"/>
    <lineage>
        <taxon>Eukaryota</taxon>
        <taxon>Metazoa</taxon>
        <taxon>Ecdysozoa</taxon>
        <taxon>Arthropoda</taxon>
        <taxon>Crustacea</taxon>
        <taxon>Multicrustacea</taxon>
        <taxon>Malacostraca</taxon>
        <taxon>Eumalacostraca</taxon>
        <taxon>Peracarida</taxon>
        <taxon>Amphipoda</taxon>
        <taxon>Senticaudata</taxon>
        <taxon>Talitrida</taxon>
        <taxon>Talitroidea</taxon>
        <taxon>Hyalellidae</taxon>
        <taxon>Hyalella</taxon>
    </lineage>
</organism>
<feature type="region of interest" description="Disordered" evidence="1">
    <location>
        <begin position="91"/>
        <end position="116"/>
    </location>
</feature>
<accession>A0A8B7N354</accession>
<protein>
    <submittedName>
        <fullName evidence="3">Uncharacterized protein LOC108665422</fullName>
    </submittedName>
</protein>
<dbReference type="OrthoDB" id="10605261at2759"/>
<feature type="region of interest" description="Disordered" evidence="1">
    <location>
        <begin position="1"/>
        <end position="24"/>
    </location>
</feature>
<keyword evidence="2" id="KW-1185">Reference proteome</keyword>